<feature type="transmembrane region" description="Helical" evidence="10">
    <location>
        <begin position="572"/>
        <end position="589"/>
    </location>
</feature>
<keyword evidence="7 10" id="KW-0472">Membrane</keyword>
<keyword evidence="9" id="KW-0807">Transducer</keyword>
<keyword evidence="5" id="KW-0552">Olfaction</keyword>
<dbReference type="GO" id="GO:0007165">
    <property type="term" value="P:signal transduction"/>
    <property type="evidence" value="ECO:0007669"/>
    <property type="project" value="UniProtKB-KW"/>
</dbReference>
<evidence type="ECO:0000256" key="2">
    <source>
        <dbReference type="ARBA" id="ARBA00022475"/>
    </source>
</evidence>
<feature type="transmembrane region" description="Helical" evidence="10">
    <location>
        <begin position="163"/>
        <end position="185"/>
    </location>
</feature>
<reference evidence="11 12" key="1">
    <citation type="journal article" date="2010" name="Science">
        <title>Genomic comparison of the ants Camponotus floridanus and Harpegnathos saltator.</title>
        <authorList>
            <person name="Bonasio R."/>
            <person name="Zhang G."/>
            <person name="Ye C."/>
            <person name="Mutti N.S."/>
            <person name="Fang X."/>
            <person name="Qin N."/>
            <person name="Donahue G."/>
            <person name="Yang P."/>
            <person name="Li Q."/>
            <person name="Li C."/>
            <person name="Zhang P."/>
            <person name="Huang Z."/>
            <person name="Berger S.L."/>
            <person name="Reinberg D."/>
            <person name="Wang J."/>
            <person name="Liebig J."/>
        </authorList>
    </citation>
    <scope>NUCLEOTIDE SEQUENCE [LARGE SCALE GENOMIC DNA]</scope>
    <source>
        <strain evidence="12">C129</strain>
    </source>
</reference>
<evidence type="ECO:0000256" key="1">
    <source>
        <dbReference type="ARBA" id="ARBA00004651"/>
    </source>
</evidence>
<feature type="transmembrane region" description="Helical" evidence="10">
    <location>
        <begin position="216"/>
        <end position="235"/>
    </location>
</feature>
<feature type="transmembrane region" description="Helical" evidence="10">
    <location>
        <begin position="113"/>
        <end position="134"/>
    </location>
</feature>
<evidence type="ECO:0000256" key="6">
    <source>
        <dbReference type="ARBA" id="ARBA00022989"/>
    </source>
</evidence>
<feature type="transmembrane region" description="Helical" evidence="10">
    <location>
        <begin position="268"/>
        <end position="288"/>
    </location>
</feature>
<evidence type="ECO:0000256" key="10">
    <source>
        <dbReference type="SAM" id="Phobius"/>
    </source>
</evidence>
<keyword evidence="6 10" id="KW-1133">Transmembrane helix</keyword>
<dbReference type="GO" id="GO:0005549">
    <property type="term" value="F:odorant binding"/>
    <property type="evidence" value="ECO:0007669"/>
    <property type="project" value="InterPro"/>
</dbReference>
<evidence type="ECO:0000256" key="4">
    <source>
        <dbReference type="ARBA" id="ARBA00022692"/>
    </source>
</evidence>
<feature type="transmembrane region" description="Helical" evidence="10">
    <location>
        <begin position="395"/>
        <end position="415"/>
    </location>
</feature>
<evidence type="ECO:0000256" key="5">
    <source>
        <dbReference type="ARBA" id="ARBA00022725"/>
    </source>
</evidence>
<name>E2AR38_CAMFO</name>
<keyword evidence="2" id="KW-1003">Cell membrane</keyword>
<keyword evidence="8 11" id="KW-0675">Receptor</keyword>
<proteinExistence type="predicted"/>
<comment type="subcellular location">
    <subcellularLocation>
        <location evidence="1">Cell membrane</location>
        <topology evidence="1">Multi-pass membrane protein</topology>
    </subcellularLocation>
</comment>
<feature type="transmembrane region" description="Helical" evidence="10">
    <location>
        <begin position="596"/>
        <end position="615"/>
    </location>
</feature>
<dbReference type="Pfam" id="PF02949">
    <property type="entry name" value="7tm_6"/>
    <property type="match status" value="1"/>
</dbReference>
<evidence type="ECO:0000313" key="11">
    <source>
        <dbReference type="EMBL" id="EFN64077.1"/>
    </source>
</evidence>
<dbReference type="PANTHER" id="PTHR21137">
    <property type="entry name" value="ODORANT RECEPTOR"/>
    <property type="match status" value="1"/>
</dbReference>
<accession>E2AR38</accession>
<dbReference type="AlphaFoldDB" id="E2AR38"/>
<dbReference type="Proteomes" id="UP000000311">
    <property type="component" value="Unassembled WGS sequence"/>
</dbReference>
<dbReference type="EMBL" id="GL441871">
    <property type="protein sequence ID" value="EFN64077.1"/>
    <property type="molecule type" value="Genomic_DNA"/>
</dbReference>
<feature type="transmembrane region" description="Helical" evidence="10">
    <location>
        <begin position="729"/>
        <end position="746"/>
    </location>
</feature>
<protein>
    <submittedName>
        <fullName evidence="11">Putative odorant receptor 22c</fullName>
    </submittedName>
</protein>
<feature type="transmembrane region" description="Helical" evidence="10">
    <location>
        <begin position="300"/>
        <end position="319"/>
    </location>
</feature>
<feature type="transmembrane region" description="Helical" evidence="10">
    <location>
        <begin position="520"/>
        <end position="545"/>
    </location>
</feature>
<feature type="transmembrane region" description="Helical" evidence="10">
    <location>
        <begin position="621"/>
        <end position="645"/>
    </location>
</feature>
<feature type="transmembrane region" description="Helical" evidence="10">
    <location>
        <begin position="242"/>
        <end position="262"/>
    </location>
</feature>
<gene>
    <name evidence="11" type="ORF">EAG_02336</name>
</gene>
<dbReference type="GO" id="GO:0004984">
    <property type="term" value="F:olfactory receptor activity"/>
    <property type="evidence" value="ECO:0007669"/>
    <property type="project" value="InterPro"/>
</dbReference>
<dbReference type="FunCoup" id="E2AR38">
    <property type="interactions" value="34"/>
</dbReference>
<dbReference type="InterPro" id="IPR004117">
    <property type="entry name" value="7tm6_olfct_rcpt"/>
</dbReference>
<feature type="transmembrane region" description="Helical" evidence="10">
    <location>
        <begin position="489"/>
        <end position="508"/>
    </location>
</feature>
<evidence type="ECO:0000313" key="12">
    <source>
        <dbReference type="Proteomes" id="UP000000311"/>
    </source>
</evidence>
<dbReference type="OrthoDB" id="8185860at2759"/>
<evidence type="ECO:0000256" key="8">
    <source>
        <dbReference type="ARBA" id="ARBA00023170"/>
    </source>
</evidence>
<dbReference type="OMA" id="SCAFMFL"/>
<organism evidence="12">
    <name type="scientific">Camponotus floridanus</name>
    <name type="common">Florida carpenter ant</name>
    <dbReference type="NCBI Taxonomy" id="104421"/>
    <lineage>
        <taxon>Eukaryota</taxon>
        <taxon>Metazoa</taxon>
        <taxon>Ecdysozoa</taxon>
        <taxon>Arthropoda</taxon>
        <taxon>Hexapoda</taxon>
        <taxon>Insecta</taxon>
        <taxon>Pterygota</taxon>
        <taxon>Neoptera</taxon>
        <taxon>Endopterygota</taxon>
        <taxon>Hymenoptera</taxon>
        <taxon>Apocrita</taxon>
        <taxon>Aculeata</taxon>
        <taxon>Formicoidea</taxon>
        <taxon>Formicidae</taxon>
        <taxon>Formicinae</taxon>
        <taxon>Camponotus</taxon>
    </lineage>
</organism>
<sequence length="822" mass="95588">MTVCYVFPQTHIIQYVQYIRTQTKKHFSNCQFVTINVTLSIQAYARHVYYSSHGNSHNCYARRSGEEREREEERDRETVFRSMESNMEYYYNINKRLLSLIGQWPYQKPKEKWAFLILILIIVTNLLITQIKVLTDRLFIDMDMFENQDERKIMKRYAESGRWYTLTYASYVYIATLSFATTALIPRILDIVSPLNTSRPIVLAYPAYYFVNEEKYFYYIFCHMFVTAGLGLTGLIAHDCMLFAYIEHVCGLFAVIGFAVLLESTFTVSFAIQILIVTVGMSITLVQIGKFIQCDKDVQCILTVIPTHLFQLVVIVKLYTCQFNNSKIKDLTDKVYSDWKSVEIPEECEIMKTYAAKARLFTLIYTYNIYNQKIALSVHAHWRALQFAELLEDTFSITFIIQILINTAVMSVTLLKRDCEKLKRIYRVLEIAVQLDDAMEAVRYIAFVIGQLIHLFCFSLQGQRLIDHSLQMRDKIYSKLLEDTFNMPFAAQMLIATIVMSVTLLQISRQDGELLDLIRYMLYVIVYCIIAVFIFVSISLIPFVLDIVSPLNQSRPVLLPYPGYYFVDIHEYFWQIFWHSLVAWQILTIGMIAHDCMYVTFVEHICSMFSVIGFAVRLESIIFTVSLAIQILIVTVGMSITLVQIKDLTDRLFMNWDMLENQEEREIMRKYTKTGKWYALIYACKFAILLENTFSLSFGIQMLIAVVGMSISLVQFTMQLHDFGEAMRYMLFIGGQLIHLFCYSFQGQKLINHSTGICDKIYNGSWYEIPITAQRLLLMVMRKGIEASTFTAGKIYVFSLANFTAVLQTSMSYFTVLSSFNE</sequence>
<keyword evidence="12" id="KW-1185">Reference proteome</keyword>
<evidence type="ECO:0000256" key="9">
    <source>
        <dbReference type="ARBA" id="ARBA00023224"/>
    </source>
</evidence>
<keyword evidence="3" id="KW-0716">Sensory transduction</keyword>
<dbReference type="InParanoid" id="E2AR38"/>
<feature type="transmembrane region" description="Helical" evidence="10">
    <location>
        <begin position="444"/>
        <end position="462"/>
    </location>
</feature>
<evidence type="ECO:0000256" key="3">
    <source>
        <dbReference type="ARBA" id="ARBA00022606"/>
    </source>
</evidence>
<evidence type="ECO:0000256" key="7">
    <source>
        <dbReference type="ARBA" id="ARBA00023136"/>
    </source>
</evidence>
<dbReference type="PANTHER" id="PTHR21137:SF35">
    <property type="entry name" value="ODORANT RECEPTOR 19A-RELATED"/>
    <property type="match status" value="1"/>
</dbReference>
<keyword evidence="4 10" id="KW-0812">Transmembrane</keyword>
<feature type="transmembrane region" description="Helical" evidence="10">
    <location>
        <begin position="700"/>
        <end position="717"/>
    </location>
</feature>
<dbReference type="GO" id="GO:0005886">
    <property type="term" value="C:plasma membrane"/>
    <property type="evidence" value="ECO:0007669"/>
    <property type="project" value="UniProtKB-SubCell"/>
</dbReference>